<evidence type="ECO:0000313" key="3">
    <source>
        <dbReference type="Proteomes" id="UP000618926"/>
    </source>
</evidence>
<protein>
    <recommendedName>
        <fullName evidence="4">Lipoprotein</fullName>
    </recommendedName>
</protein>
<dbReference type="EMBL" id="JADBFD010000027">
    <property type="protein sequence ID" value="MBE2889371.1"/>
    <property type="molecule type" value="Genomic_DNA"/>
</dbReference>
<keyword evidence="1" id="KW-1133">Transmembrane helix</keyword>
<evidence type="ECO:0008006" key="4">
    <source>
        <dbReference type="Google" id="ProtNLM"/>
    </source>
</evidence>
<name>A0ABR9NYM9_9BACT</name>
<feature type="transmembrane region" description="Helical" evidence="1">
    <location>
        <begin position="6"/>
        <end position="27"/>
    </location>
</feature>
<accession>A0ABR9NYM9</accession>
<gene>
    <name evidence="2" type="ORF">IIE05_15525</name>
</gene>
<dbReference type="Proteomes" id="UP000618926">
    <property type="component" value="Unassembled WGS sequence"/>
</dbReference>
<keyword evidence="1" id="KW-0472">Membrane</keyword>
<keyword evidence="1" id="KW-0812">Transmembrane</keyword>
<keyword evidence="3" id="KW-1185">Reference proteome</keyword>
<evidence type="ECO:0000256" key="1">
    <source>
        <dbReference type="SAM" id="Phobius"/>
    </source>
</evidence>
<reference evidence="2 3" key="1">
    <citation type="submission" date="2020-10" db="EMBL/GenBank/DDBJ databases">
        <title>Investigation of anaerobic biodegradation of phenanthrene by a sulfate-dependent Geobacter anodireducens strain PheS2.</title>
        <authorList>
            <person name="Zhang Z."/>
        </authorList>
    </citation>
    <scope>NUCLEOTIDE SEQUENCE [LARGE SCALE GENOMIC DNA]</scope>
    <source>
        <strain evidence="2 3">PheS2</strain>
    </source>
</reference>
<evidence type="ECO:0000313" key="2">
    <source>
        <dbReference type="EMBL" id="MBE2889371.1"/>
    </source>
</evidence>
<comment type="caution">
    <text evidence="2">The sequence shown here is derived from an EMBL/GenBank/DDBJ whole genome shotgun (WGS) entry which is preliminary data.</text>
</comment>
<sequence>MREKILGVLMVLFVVCFAAIFIEEAFLGGRKRRRLEKEARLRRQSGGE</sequence>
<dbReference type="RefSeq" id="WP_052269428.1">
    <property type="nucleotide sequence ID" value="NZ_JADBFD010000027.1"/>
</dbReference>
<organism evidence="2 3">
    <name type="scientific">Geobacter anodireducens</name>
    <dbReference type="NCBI Taxonomy" id="1340425"/>
    <lineage>
        <taxon>Bacteria</taxon>
        <taxon>Pseudomonadati</taxon>
        <taxon>Thermodesulfobacteriota</taxon>
        <taxon>Desulfuromonadia</taxon>
        <taxon>Geobacterales</taxon>
        <taxon>Geobacteraceae</taxon>
        <taxon>Geobacter</taxon>
    </lineage>
</organism>
<proteinExistence type="predicted"/>